<dbReference type="Proteomes" id="UP000199305">
    <property type="component" value="Unassembled WGS sequence"/>
</dbReference>
<feature type="chain" id="PRO_5011603491" evidence="2">
    <location>
        <begin position="21"/>
        <end position="188"/>
    </location>
</feature>
<protein>
    <submittedName>
        <fullName evidence="4">Transglycosylase SLT domain-containing protein</fullName>
    </submittedName>
</protein>
<reference evidence="5" key="1">
    <citation type="submission" date="2016-10" db="EMBL/GenBank/DDBJ databases">
        <authorList>
            <person name="Varghese N."/>
            <person name="Submissions S."/>
        </authorList>
    </citation>
    <scope>NUCLEOTIDE SEQUENCE [LARGE SCALE GENOMIC DNA]</scope>
    <source>
        <strain evidence="5">CGMCC 1.10658</strain>
    </source>
</reference>
<dbReference type="OrthoDB" id="92254at2"/>
<dbReference type="CDD" id="cd00254">
    <property type="entry name" value="LT-like"/>
    <property type="match status" value="1"/>
</dbReference>
<dbReference type="PANTHER" id="PTHR37423:SF2">
    <property type="entry name" value="MEMBRANE-BOUND LYTIC MUREIN TRANSGLYCOSYLASE C"/>
    <property type="match status" value="1"/>
</dbReference>
<accession>A0A1G8VWI6</accession>
<organism evidence="4 5">
    <name type="scientific">Microbulbifer yueqingensis</name>
    <dbReference type="NCBI Taxonomy" id="658219"/>
    <lineage>
        <taxon>Bacteria</taxon>
        <taxon>Pseudomonadati</taxon>
        <taxon>Pseudomonadota</taxon>
        <taxon>Gammaproteobacteria</taxon>
        <taxon>Cellvibrionales</taxon>
        <taxon>Microbulbiferaceae</taxon>
        <taxon>Microbulbifer</taxon>
    </lineage>
</organism>
<gene>
    <name evidence="4" type="ORF">SAMN05216212_0736</name>
</gene>
<evidence type="ECO:0000313" key="5">
    <source>
        <dbReference type="Proteomes" id="UP000199305"/>
    </source>
</evidence>
<evidence type="ECO:0000256" key="1">
    <source>
        <dbReference type="ARBA" id="ARBA00007734"/>
    </source>
</evidence>
<evidence type="ECO:0000313" key="4">
    <source>
        <dbReference type="EMBL" id="SDJ69610.1"/>
    </source>
</evidence>
<keyword evidence="5" id="KW-1185">Reference proteome</keyword>
<evidence type="ECO:0000256" key="2">
    <source>
        <dbReference type="SAM" id="SignalP"/>
    </source>
</evidence>
<dbReference type="InterPro" id="IPR008258">
    <property type="entry name" value="Transglycosylase_SLT_dom_1"/>
</dbReference>
<evidence type="ECO:0000259" key="3">
    <source>
        <dbReference type="Pfam" id="PF01464"/>
    </source>
</evidence>
<dbReference type="RefSeq" id="WP_091508287.1">
    <property type="nucleotide sequence ID" value="NZ_FNFH01000001.1"/>
</dbReference>
<dbReference type="Gene3D" id="1.10.530.10">
    <property type="match status" value="1"/>
</dbReference>
<feature type="domain" description="Transglycosylase SLT" evidence="3">
    <location>
        <begin position="83"/>
        <end position="173"/>
    </location>
</feature>
<comment type="similarity">
    <text evidence="1">Belongs to the transglycosylase Slt family.</text>
</comment>
<dbReference type="EMBL" id="FNFH01000001">
    <property type="protein sequence ID" value="SDJ69610.1"/>
    <property type="molecule type" value="Genomic_DNA"/>
</dbReference>
<dbReference type="PANTHER" id="PTHR37423">
    <property type="entry name" value="SOLUBLE LYTIC MUREIN TRANSGLYCOSYLASE-RELATED"/>
    <property type="match status" value="1"/>
</dbReference>
<dbReference type="AlphaFoldDB" id="A0A1G8VWI6"/>
<name>A0A1G8VWI6_9GAMM</name>
<sequence>MIRTTLLTLLLLLVASAASAQVRIPELAPEERRALREAIGQADSFADRFDAEVWLMAKSQPLARYIKDPQERMRVLKAVHREATLAGLSPEIVLAVIQIESAFDPYAVSRVGAQGMMQVMPFWKNEIGSPADNLIDMDTNLRYGCTILKHYIGKARGNLANALAYYNGSYGRHTYSSKVLDAWADRWR</sequence>
<proteinExistence type="inferred from homology"/>
<dbReference type="STRING" id="658219.SAMN05216212_0736"/>
<dbReference type="InterPro" id="IPR023346">
    <property type="entry name" value="Lysozyme-like_dom_sf"/>
</dbReference>
<keyword evidence="2" id="KW-0732">Signal</keyword>
<dbReference type="Pfam" id="PF01464">
    <property type="entry name" value="SLT"/>
    <property type="match status" value="1"/>
</dbReference>
<feature type="signal peptide" evidence="2">
    <location>
        <begin position="1"/>
        <end position="20"/>
    </location>
</feature>
<dbReference type="SUPFAM" id="SSF53955">
    <property type="entry name" value="Lysozyme-like"/>
    <property type="match status" value="1"/>
</dbReference>